<dbReference type="EMBL" id="BATM01000001">
    <property type="protein sequence ID" value="GAD78278.1"/>
    <property type="molecule type" value="Genomic_DNA"/>
</dbReference>
<dbReference type="InterPro" id="IPR010099">
    <property type="entry name" value="SDR39U1"/>
</dbReference>
<dbReference type="InterPro" id="IPR013549">
    <property type="entry name" value="DUF1731"/>
</dbReference>
<dbReference type="OrthoDB" id="9801773at2"/>
<evidence type="ECO:0000259" key="3">
    <source>
        <dbReference type="Pfam" id="PF08338"/>
    </source>
</evidence>
<feature type="domain" description="DUF1731" evidence="3">
    <location>
        <begin position="253"/>
        <end position="299"/>
    </location>
</feature>
<dbReference type="Gene3D" id="3.40.50.720">
    <property type="entry name" value="NAD(P)-binding Rossmann-like Domain"/>
    <property type="match status" value="1"/>
</dbReference>
<name>U3CJ77_9VIBR</name>
<dbReference type="PANTHER" id="PTHR11092:SF0">
    <property type="entry name" value="EPIMERASE FAMILY PROTEIN SDR39U1"/>
    <property type="match status" value="1"/>
</dbReference>
<dbReference type="RefSeq" id="WP_021712003.1">
    <property type="nucleotide sequence ID" value="NZ_BATM01000001.1"/>
</dbReference>
<dbReference type="STRING" id="1219080.VEZ01S_01_00570"/>
<organism evidence="4 5">
    <name type="scientific">Vibrio ezurae NBRC 102218</name>
    <dbReference type="NCBI Taxonomy" id="1219080"/>
    <lineage>
        <taxon>Bacteria</taxon>
        <taxon>Pseudomonadati</taxon>
        <taxon>Pseudomonadota</taxon>
        <taxon>Gammaproteobacteria</taxon>
        <taxon>Vibrionales</taxon>
        <taxon>Vibrionaceae</taxon>
        <taxon>Vibrio</taxon>
    </lineage>
</organism>
<dbReference type="NCBIfam" id="TIGR01777">
    <property type="entry name" value="yfcH"/>
    <property type="match status" value="1"/>
</dbReference>
<evidence type="ECO:0000313" key="5">
    <source>
        <dbReference type="Proteomes" id="UP000016562"/>
    </source>
</evidence>
<dbReference type="eggNOG" id="COG1090">
    <property type="taxonomic scope" value="Bacteria"/>
</dbReference>
<feature type="domain" description="NAD-dependent epimerase/dehydratase" evidence="2">
    <location>
        <begin position="3"/>
        <end position="225"/>
    </location>
</feature>
<dbReference type="InterPro" id="IPR036291">
    <property type="entry name" value="NAD(P)-bd_dom_sf"/>
</dbReference>
<dbReference type="Pfam" id="PF01370">
    <property type="entry name" value="Epimerase"/>
    <property type="match status" value="1"/>
</dbReference>
<dbReference type="PANTHER" id="PTHR11092">
    <property type="entry name" value="SUGAR NUCLEOTIDE EPIMERASE RELATED"/>
    <property type="match status" value="1"/>
</dbReference>
<protein>
    <submittedName>
        <fullName evidence="4">Putative nucleotide-sugar epimerase</fullName>
    </submittedName>
</protein>
<dbReference type="CDD" id="cd05242">
    <property type="entry name" value="SDR_a8"/>
    <property type="match status" value="1"/>
</dbReference>
<evidence type="ECO:0000313" key="4">
    <source>
        <dbReference type="EMBL" id="GAD78278.1"/>
    </source>
</evidence>
<sequence length="302" mass="33659">MHILITGGTGFIGRALIKQLIPHQITLLTRDCEHAAKQLKHINPRSLQFIHSLESLNCLSGFDAVINLAGEPIVDKRWSEAQKKRISESRWNLTQKLVDLIQRSSTPPSVFISGSAVGIYGDQKQLIVDENSTYQATGFPNTVCQKWEDIANMAQSASTRVITLRTGIVLGQEGGALEKMLLPYKWGLGGPIGAGQQYMPWIHIEDMVRAIQFLLDKDTASGAFNMVAPHPITNKEFSQVLAKTLSRPHFLFTPKFILKLALGESSCLLFDSIKAKPKRLTEQGFTFTYSRIHPALQHLLTR</sequence>
<dbReference type="Proteomes" id="UP000016562">
    <property type="component" value="Unassembled WGS sequence"/>
</dbReference>
<dbReference type="AlphaFoldDB" id="U3CJ77"/>
<comment type="similarity">
    <text evidence="1">Belongs to the NAD(P)-dependent epimerase/dehydratase family. SDR39U1 subfamily.</text>
</comment>
<gene>
    <name evidence="4" type="ORF">VEZ01S_01_00570</name>
</gene>
<dbReference type="SUPFAM" id="SSF51735">
    <property type="entry name" value="NAD(P)-binding Rossmann-fold domains"/>
    <property type="match status" value="1"/>
</dbReference>
<proteinExistence type="inferred from homology"/>
<reference evidence="4 5" key="1">
    <citation type="submission" date="2013-09" db="EMBL/GenBank/DDBJ databases">
        <title>Whole genome shotgun sequence of Vibrio ezurae NBRC 102218.</title>
        <authorList>
            <person name="Yoshida I."/>
            <person name="Hosoyama A."/>
            <person name="Numata M."/>
            <person name="Hashimoto M."/>
            <person name="Hosoyama Y."/>
            <person name="Tsuchikane K."/>
            <person name="Noguchi M."/>
            <person name="Hirakata S."/>
            <person name="Ichikawa N."/>
            <person name="Ohji S."/>
            <person name="Yamazoe A."/>
            <person name="Fujita N."/>
        </authorList>
    </citation>
    <scope>NUCLEOTIDE SEQUENCE [LARGE SCALE GENOMIC DNA]</scope>
    <source>
        <strain evidence="4 5">NBRC 102218</strain>
    </source>
</reference>
<keyword evidence="5" id="KW-1185">Reference proteome</keyword>
<evidence type="ECO:0000256" key="1">
    <source>
        <dbReference type="ARBA" id="ARBA00009353"/>
    </source>
</evidence>
<dbReference type="InterPro" id="IPR001509">
    <property type="entry name" value="Epimerase_deHydtase"/>
</dbReference>
<evidence type="ECO:0000259" key="2">
    <source>
        <dbReference type="Pfam" id="PF01370"/>
    </source>
</evidence>
<comment type="caution">
    <text evidence="4">The sequence shown here is derived from an EMBL/GenBank/DDBJ whole genome shotgun (WGS) entry which is preliminary data.</text>
</comment>
<dbReference type="Pfam" id="PF08338">
    <property type="entry name" value="DUF1731"/>
    <property type="match status" value="1"/>
</dbReference>
<accession>U3CJ77</accession>